<evidence type="ECO:0000313" key="6">
    <source>
        <dbReference type="EMBL" id="CAE7204305.1"/>
    </source>
</evidence>
<comment type="cofactor">
    <cofactor evidence="3">
        <name>thiamine diphosphate</name>
        <dbReference type="ChEBI" id="CHEBI:58937"/>
    </cofactor>
</comment>
<dbReference type="EMBL" id="CAJNDS010000421">
    <property type="protein sequence ID" value="CAE7204305.1"/>
    <property type="molecule type" value="Genomic_DNA"/>
</dbReference>
<accession>A0A812JIM6</accession>
<evidence type="ECO:0000256" key="2">
    <source>
        <dbReference type="ARBA" id="ARBA00001946"/>
    </source>
</evidence>
<dbReference type="Pfam" id="PF00456">
    <property type="entry name" value="Transketolase_N"/>
    <property type="match status" value="1"/>
</dbReference>
<dbReference type="SMART" id="SM00861">
    <property type="entry name" value="Transket_pyr"/>
    <property type="match status" value="1"/>
</dbReference>
<dbReference type="PANTHER" id="PTHR43825:SF1">
    <property type="entry name" value="TRANSKETOLASE-LIKE PYRIMIDINE-BINDING DOMAIN-CONTAINING PROTEIN"/>
    <property type="match status" value="1"/>
</dbReference>
<reference evidence="6" key="1">
    <citation type="submission" date="2021-02" db="EMBL/GenBank/DDBJ databases">
        <authorList>
            <person name="Dougan E. K."/>
            <person name="Rhodes N."/>
            <person name="Thang M."/>
            <person name="Chan C."/>
        </authorList>
    </citation>
    <scope>NUCLEOTIDE SEQUENCE</scope>
</reference>
<dbReference type="PANTHER" id="PTHR43825">
    <property type="entry name" value="PYRUVATE DEHYDROGENASE E1 COMPONENT"/>
    <property type="match status" value="1"/>
</dbReference>
<evidence type="ECO:0000256" key="4">
    <source>
        <dbReference type="ARBA" id="ARBA00007131"/>
    </source>
</evidence>
<dbReference type="SUPFAM" id="SSF52922">
    <property type="entry name" value="TK C-terminal domain-like"/>
    <property type="match status" value="1"/>
</dbReference>
<protein>
    <submittedName>
        <fullName evidence="6">TKT protein</fullName>
    </submittedName>
</protein>
<dbReference type="Pfam" id="PF02779">
    <property type="entry name" value="Transket_pyr"/>
    <property type="match status" value="1"/>
</dbReference>
<comment type="similarity">
    <text evidence="4">Belongs to the transketolase family.</text>
</comment>
<evidence type="ECO:0000256" key="1">
    <source>
        <dbReference type="ARBA" id="ARBA00001941"/>
    </source>
</evidence>
<dbReference type="Gene3D" id="3.40.50.970">
    <property type="match status" value="2"/>
</dbReference>
<dbReference type="Gene3D" id="3.40.50.920">
    <property type="match status" value="1"/>
</dbReference>
<sequence>MLWSSSRPLAAHLDTEIEQSNFFVTQQVGNALREVCILDAFFRACPEKFVPTFFDEAGHRVAVQYLFAVLRKHMPAERLLHYRVGHSALPGHPELGLTSGVEFSSGRLGHLWGHVNGVARAEPGRIVCCFSSDGSQMEGNTAEAARLAVAQKLNVKLFVDDNDTTISGHPSSYLSGFDVGRTLRGHGLSSEDVDGEDIDRIYQAMRKAVVEDGPFAVVLKRNMCPGVSGLEGSTDGHDAMPAIHAVDYLGSRGYDKAVEMLKNVPKTCDPHQNFWGCGKFGAPRQVFGETVVRVLGHLGSDDERRSSVLVVDSDLEGSCGLKKVRETYPEVYLKGGVMERGNFSACAGFAFRGKRQAVFGTFAAFQEMILSEVTMARLNHCNVLCHFSHSGVDDMSDNTCHFGLNNFFADNGLQSETCHDTHLFFPADVHQTAKLVEAVFWKEGLRFIYTTRSKVPDILNEEGHPFYGDYTLKLGTDDIVLGGESCDGYIVSYGDGLYRSLDAVQRLRNLGVNIGLVNKWHVNAVDERVMSIIGRSNFVLVVESQNIRTGLGLRMGTALLERNLTPRFGRCGTHRDGCCGTWEHAYHQGYDTSSITEKVIELGNLHPEMEGKIKTNINTPLYENHRQRAVARPLCPMGTAS</sequence>
<dbReference type="SUPFAM" id="SSF52518">
    <property type="entry name" value="Thiamin diphosphate-binding fold (THDP-binding)"/>
    <property type="match status" value="2"/>
</dbReference>
<dbReference type="OrthoDB" id="10267175at2759"/>
<dbReference type="Proteomes" id="UP000604046">
    <property type="component" value="Unassembled WGS sequence"/>
</dbReference>
<dbReference type="InterPro" id="IPR005475">
    <property type="entry name" value="Transketolase-like_Pyr-bd"/>
</dbReference>
<keyword evidence="7" id="KW-1185">Reference proteome</keyword>
<gene>
    <name evidence="6" type="primary">TKT</name>
    <name evidence="6" type="ORF">SNAT2548_LOCUS6346</name>
</gene>
<comment type="cofactor">
    <cofactor evidence="2">
        <name>Mg(2+)</name>
        <dbReference type="ChEBI" id="CHEBI:18420"/>
    </cofactor>
</comment>
<evidence type="ECO:0000256" key="3">
    <source>
        <dbReference type="ARBA" id="ARBA00001964"/>
    </source>
</evidence>
<feature type="domain" description="Transketolase-like pyrimidine-binding" evidence="5">
    <location>
        <begin position="285"/>
        <end position="457"/>
    </location>
</feature>
<dbReference type="InterPro" id="IPR029061">
    <property type="entry name" value="THDP-binding"/>
</dbReference>
<dbReference type="InterPro" id="IPR051157">
    <property type="entry name" value="PDH/Transketolase"/>
</dbReference>
<name>A0A812JIM6_9DINO</name>
<comment type="caution">
    <text evidence="6">The sequence shown here is derived from an EMBL/GenBank/DDBJ whole genome shotgun (WGS) entry which is preliminary data.</text>
</comment>
<evidence type="ECO:0000313" key="7">
    <source>
        <dbReference type="Proteomes" id="UP000604046"/>
    </source>
</evidence>
<organism evidence="6 7">
    <name type="scientific">Symbiodinium natans</name>
    <dbReference type="NCBI Taxonomy" id="878477"/>
    <lineage>
        <taxon>Eukaryota</taxon>
        <taxon>Sar</taxon>
        <taxon>Alveolata</taxon>
        <taxon>Dinophyceae</taxon>
        <taxon>Suessiales</taxon>
        <taxon>Symbiodiniaceae</taxon>
        <taxon>Symbiodinium</taxon>
    </lineage>
</organism>
<dbReference type="AlphaFoldDB" id="A0A812JIM6"/>
<dbReference type="InterPro" id="IPR005474">
    <property type="entry name" value="Transketolase_N"/>
</dbReference>
<dbReference type="InterPro" id="IPR009014">
    <property type="entry name" value="Transketo_C/PFOR_II"/>
</dbReference>
<proteinExistence type="inferred from homology"/>
<comment type="cofactor">
    <cofactor evidence="1">
        <name>Co(2+)</name>
        <dbReference type="ChEBI" id="CHEBI:48828"/>
    </cofactor>
</comment>
<evidence type="ECO:0000259" key="5">
    <source>
        <dbReference type="SMART" id="SM00861"/>
    </source>
</evidence>